<keyword evidence="9" id="KW-1185">Reference proteome</keyword>
<evidence type="ECO:0000256" key="3">
    <source>
        <dbReference type="ARBA" id="ARBA00022692"/>
    </source>
</evidence>
<dbReference type="InterPro" id="IPR009539">
    <property type="entry name" value="VANGL"/>
</dbReference>
<protein>
    <submittedName>
        <fullName evidence="8">Vang-like protein 2</fullName>
    </submittedName>
</protein>
<evidence type="ECO:0000256" key="6">
    <source>
        <dbReference type="ARBA" id="ARBA00025718"/>
    </source>
</evidence>
<comment type="caution">
    <text evidence="8">The sequence shown here is derived from an EMBL/GenBank/DDBJ whole genome shotgun (WGS) entry which is preliminary data.</text>
</comment>
<keyword evidence="4" id="KW-1133">Transmembrane helix</keyword>
<keyword evidence="2" id="KW-1003">Cell membrane</keyword>
<dbReference type="Pfam" id="PF06638">
    <property type="entry name" value="Strabismus"/>
    <property type="match status" value="1"/>
</dbReference>
<comment type="similarity">
    <text evidence="6">Belongs to the Vang family.</text>
</comment>
<dbReference type="InterPro" id="IPR032675">
    <property type="entry name" value="LRR_dom_sf"/>
</dbReference>
<evidence type="ECO:0000256" key="4">
    <source>
        <dbReference type="ARBA" id="ARBA00022989"/>
    </source>
</evidence>
<proteinExistence type="inferred from homology"/>
<dbReference type="AlphaFoldDB" id="A0A8J4YLX9"/>
<evidence type="ECO:0000256" key="5">
    <source>
        <dbReference type="ARBA" id="ARBA00023136"/>
    </source>
</evidence>
<dbReference type="EMBL" id="JACEEZ010000369">
    <property type="protein sequence ID" value="KAG0730237.1"/>
    <property type="molecule type" value="Genomic_DNA"/>
</dbReference>
<evidence type="ECO:0000313" key="8">
    <source>
        <dbReference type="EMBL" id="KAG0730237.1"/>
    </source>
</evidence>
<feature type="region of interest" description="Disordered" evidence="7">
    <location>
        <begin position="549"/>
        <end position="580"/>
    </location>
</feature>
<dbReference type="GO" id="GO:0005886">
    <property type="term" value="C:plasma membrane"/>
    <property type="evidence" value="ECO:0007669"/>
    <property type="project" value="UniProtKB-SubCell"/>
</dbReference>
<dbReference type="OrthoDB" id="8887313at2759"/>
<evidence type="ECO:0000256" key="2">
    <source>
        <dbReference type="ARBA" id="ARBA00022475"/>
    </source>
</evidence>
<dbReference type="PANTHER" id="PTHR20886">
    <property type="entry name" value="VANG-LIKE PROTEIN"/>
    <property type="match status" value="1"/>
</dbReference>
<comment type="subcellular location">
    <subcellularLocation>
        <location evidence="1">Cell membrane</location>
        <topology evidence="1">Multi-pass membrane protein</topology>
    </subcellularLocation>
</comment>
<keyword evidence="3" id="KW-0812">Transmembrane</keyword>
<dbReference type="Proteomes" id="UP000770661">
    <property type="component" value="Unassembled WGS sequence"/>
</dbReference>
<accession>A0A8J4YLX9</accession>
<name>A0A8J4YLX9_CHIOP</name>
<evidence type="ECO:0000313" key="9">
    <source>
        <dbReference type="Proteomes" id="UP000770661"/>
    </source>
</evidence>
<organism evidence="8 9">
    <name type="scientific">Chionoecetes opilio</name>
    <name type="common">Atlantic snow crab</name>
    <name type="synonym">Cancer opilio</name>
    <dbReference type="NCBI Taxonomy" id="41210"/>
    <lineage>
        <taxon>Eukaryota</taxon>
        <taxon>Metazoa</taxon>
        <taxon>Ecdysozoa</taxon>
        <taxon>Arthropoda</taxon>
        <taxon>Crustacea</taxon>
        <taxon>Multicrustacea</taxon>
        <taxon>Malacostraca</taxon>
        <taxon>Eumalacostraca</taxon>
        <taxon>Eucarida</taxon>
        <taxon>Decapoda</taxon>
        <taxon>Pleocyemata</taxon>
        <taxon>Brachyura</taxon>
        <taxon>Eubrachyura</taxon>
        <taxon>Majoidea</taxon>
        <taxon>Majidae</taxon>
        <taxon>Chionoecetes</taxon>
    </lineage>
</organism>
<reference evidence="8" key="1">
    <citation type="submission" date="2020-07" db="EMBL/GenBank/DDBJ databases">
        <title>The High-quality genome of the commercially important snow crab, Chionoecetes opilio.</title>
        <authorList>
            <person name="Jeong J.-H."/>
            <person name="Ryu S."/>
        </authorList>
    </citation>
    <scope>NUCLEOTIDE SEQUENCE</scope>
    <source>
        <strain evidence="8">MADBK_172401_WGS</strain>
        <tissue evidence="8">Digestive gland</tissue>
    </source>
</reference>
<evidence type="ECO:0000256" key="1">
    <source>
        <dbReference type="ARBA" id="ARBA00004651"/>
    </source>
</evidence>
<gene>
    <name evidence="8" type="primary">Vangl2</name>
    <name evidence="8" type="ORF">GWK47_028683</name>
</gene>
<dbReference type="Gene3D" id="3.80.10.10">
    <property type="entry name" value="Ribonuclease Inhibitor"/>
    <property type="match status" value="1"/>
</dbReference>
<evidence type="ECO:0000256" key="7">
    <source>
        <dbReference type="SAM" id="MobiDB-lite"/>
    </source>
</evidence>
<keyword evidence="5" id="KW-0472">Membrane</keyword>
<sequence>MTRLPFDSCFSLAVSQSTPMNPHEAAQSIFPSLARALQKYLRITRQQPRHTMDSILSHLALCLAHDMTPRAFLEKYLVSAPVIQNDKERRGVQSWGLVCDQLLSRPINSGTVFQLRQSDVCLLCTISPIPHFSIAEEIIHPKSNKFVLRLNSETSHGPAGVSLRYSLRVAYSGEVLHWWPGGGQKVKEPSYGDPPVRCDPTPPYSLLILSRDIGVQPSHPVKRYSSTAFSSCQEIQEYSLLLLSRDIGVQPSPVKRYSSTAFSSGQEIQEYSLLLSRDIGVQPSPVKRYSSTTFSSCQEIQEYSLLLSRDTGVQPSHPVKRYRSTVFSCQEIQEYNLLILSRNTAVQPSPVKKYSSTAFSSCQEIQQYSLLILSRNTAVQPSPVKKYSSTAFSSCQEIQQYSLLILSRDRVGPLSGAFARLLWWLPGGAVFRRPTCVPGMGQPATHVFEGSPYVWGENEAESSNIFDQWFDVTTQCATTEGSVRSDRAWVGIPGSLSPVTPQPLSTQQRIDQGWKSRNGDFNILARAASGNPLLFGGHECLECLQGGGGGGGVNRSYSPPSLSPRPPHGAGLLTEDPEVL</sequence>